<dbReference type="InterPro" id="IPR017978">
    <property type="entry name" value="GPCR_3_C"/>
</dbReference>
<dbReference type="FunFam" id="3.40.50.2300:FF:000072">
    <property type="entry name" value="Gamma-aminobutyric acid type B receptor subunit 2"/>
    <property type="match status" value="1"/>
</dbReference>
<gene>
    <name evidence="20" type="ORF">LSH36_387g00035</name>
</gene>
<dbReference type="EMBL" id="JAODUP010000387">
    <property type="protein sequence ID" value="KAK2150804.1"/>
    <property type="molecule type" value="Genomic_DNA"/>
</dbReference>
<dbReference type="InterPro" id="IPR028082">
    <property type="entry name" value="Peripla_BP_I"/>
</dbReference>
<keyword evidence="4 18" id="KW-0812">Transmembrane</keyword>
<sequence length="903" mass="102430">MGGRSVNNSLCSPAIRKDTSGLRTDRHHKAVPSVGYRHRRPTNRTPSSFEHMRFKNGYTVLWCMPGLGMNVLYELLYNKPTKLMLLGPGCSVVSTFVGQAARMWNLIVLSYGSSSPALSNRERFPTFFRTHPSATLHNPTRVALFKRFNWTRIATIQETQEVFTSTIEDLEQRVKKAEIEIAVRTSFLTDPTNAVRNLKVYKEKLYGPKYVWFIIGWYPDNWWAQPDPSINCTADMLKEALQGHLTTEGLMLNPNTDRPTVSGMTAREFQKEVEKKIGGSNPLSVTGYVEAPLAYDAVWALALALNKTQTRLTSRGQSLEDFHYSNTHIRREIYSAMNSTNFEGVSGQVAFNSEGDRITWTQIEQMWNGTYVKLGIYNYNNNKLNWNNIERWQDGTYVKLGIYNYNNNKLNWNNIERWQGNKVPQDRTIIVSVLRTVNPGLFIAMCLLAALGIIGAIFLLVFNTRNQHRRYLILSQPSINSTMLVGCIVCFSCVFLQGLDGHYLSKEAFVAICQTRAWVLCVGFTLAYGSMFSKVWTIYRLTTRRKKEIKASRDWEMWLVLSIFLVIDVTVLLAWQIMDPLQRHLESFPHETPKPAEEDVEIKPQLEHCSSDHMNIWLGVTFGYKGILLLFGILLAYETRNVKVKQINDSKFVGMSIYNIVVLCIITAPVTLIIASHQDASFAFVAVAILLSGFLAMGLIFVPKILELRRNPQDGAESAALTDSTVSREEEERHQRLLRENEELKEQIAEKEEKIRDLNQRIQLKSQQKVDTAAAIKQPSPICLSKNSQNNTPTQSQISNKPTVNFALNSSTTTSSHESEPDLLSRLPNTYIAPVFQEKGLIVSSRQNHNPNSLERNRHEKCGNEIANIVTDNNSDSALQTSSTTKSSKTSAMSEETYSESYC</sequence>
<evidence type="ECO:0000256" key="13">
    <source>
        <dbReference type="ARBA" id="ARBA00023180"/>
    </source>
</evidence>
<feature type="compositionally biased region" description="Polar residues" evidence="17">
    <location>
        <begin position="785"/>
        <end position="809"/>
    </location>
</feature>
<comment type="subcellular location">
    <subcellularLocation>
        <location evidence="16">Postsynaptic cell membrane</location>
        <topology evidence="16">Multi-pass membrane protein</topology>
    </subcellularLocation>
</comment>
<feature type="compositionally biased region" description="Basic and acidic residues" evidence="17">
    <location>
        <begin position="726"/>
        <end position="735"/>
    </location>
</feature>
<comment type="caution">
    <text evidence="20">The sequence shown here is derived from an EMBL/GenBank/DDBJ whole genome shotgun (WGS) entry which is preliminary data.</text>
</comment>
<feature type="compositionally biased region" description="Basic residues" evidence="17">
    <location>
        <begin position="25"/>
        <end position="42"/>
    </location>
</feature>
<evidence type="ECO:0000256" key="3">
    <source>
        <dbReference type="ARBA" id="ARBA00022553"/>
    </source>
</evidence>
<keyword evidence="5" id="KW-0732">Signal</keyword>
<evidence type="ECO:0000259" key="19">
    <source>
        <dbReference type="PROSITE" id="PS50259"/>
    </source>
</evidence>
<keyword evidence="10 18" id="KW-0472">Membrane</keyword>
<dbReference type="InterPro" id="IPR000337">
    <property type="entry name" value="GPCR_3"/>
</dbReference>
<evidence type="ECO:0000313" key="20">
    <source>
        <dbReference type="EMBL" id="KAK2150804.1"/>
    </source>
</evidence>
<dbReference type="CDD" id="cd15291">
    <property type="entry name" value="7tmC_GABA-B-R1"/>
    <property type="match status" value="1"/>
</dbReference>
<evidence type="ECO:0000256" key="15">
    <source>
        <dbReference type="ARBA" id="ARBA00023257"/>
    </source>
</evidence>
<keyword evidence="7" id="KW-0770">Synapse</keyword>
<dbReference type="PRINTS" id="PR00248">
    <property type="entry name" value="GPCRMGR"/>
</dbReference>
<organism evidence="20 21">
    <name type="scientific">Paralvinella palmiformis</name>
    <dbReference type="NCBI Taxonomy" id="53620"/>
    <lineage>
        <taxon>Eukaryota</taxon>
        <taxon>Metazoa</taxon>
        <taxon>Spiralia</taxon>
        <taxon>Lophotrochozoa</taxon>
        <taxon>Annelida</taxon>
        <taxon>Polychaeta</taxon>
        <taxon>Sedentaria</taxon>
        <taxon>Canalipalpata</taxon>
        <taxon>Terebellida</taxon>
        <taxon>Terebelliformia</taxon>
        <taxon>Alvinellidae</taxon>
        <taxon>Paralvinella</taxon>
    </lineage>
</organism>
<dbReference type="InterPro" id="IPR002456">
    <property type="entry name" value="GPCR_3_GABA_rcpt_B1"/>
</dbReference>
<evidence type="ECO:0000256" key="14">
    <source>
        <dbReference type="ARBA" id="ARBA00023224"/>
    </source>
</evidence>
<dbReference type="InterPro" id="IPR001828">
    <property type="entry name" value="ANF_lig-bd_rcpt"/>
</dbReference>
<dbReference type="Pfam" id="PF01094">
    <property type="entry name" value="ANF_receptor"/>
    <property type="match status" value="2"/>
</dbReference>
<dbReference type="PRINTS" id="PR01176">
    <property type="entry name" value="GABABRECEPTR"/>
</dbReference>
<keyword evidence="11" id="KW-1015">Disulfide bond</keyword>
<evidence type="ECO:0000256" key="2">
    <source>
        <dbReference type="ARBA" id="ARBA00022475"/>
    </source>
</evidence>
<keyword evidence="3" id="KW-0597">Phosphoprotein</keyword>
<evidence type="ECO:0000256" key="1">
    <source>
        <dbReference type="ARBA" id="ARBA00008991"/>
    </source>
</evidence>
<dbReference type="GO" id="GO:0004965">
    <property type="term" value="F:G protein-coupled GABA receptor activity"/>
    <property type="evidence" value="ECO:0007669"/>
    <property type="project" value="InterPro"/>
</dbReference>
<evidence type="ECO:0000256" key="6">
    <source>
        <dbReference type="ARBA" id="ARBA00022989"/>
    </source>
</evidence>
<evidence type="ECO:0000256" key="10">
    <source>
        <dbReference type="ARBA" id="ARBA00023136"/>
    </source>
</evidence>
<evidence type="ECO:0000256" key="18">
    <source>
        <dbReference type="SAM" id="Phobius"/>
    </source>
</evidence>
<dbReference type="PANTHER" id="PTHR10519">
    <property type="entry name" value="GABA-B RECEPTOR"/>
    <property type="match status" value="1"/>
</dbReference>
<name>A0AAD9N1I8_9ANNE</name>
<dbReference type="InterPro" id="IPR002455">
    <property type="entry name" value="GPCR3_GABA-B"/>
</dbReference>
<dbReference type="Pfam" id="PF00003">
    <property type="entry name" value="7tm_3"/>
    <property type="match status" value="1"/>
</dbReference>
<feature type="transmembrane region" description="Helical" evidence="18">
    <location>
        <begin position="682"/>
        <end position="702"/>
    </location>
</feature>
<dbReference type="AlphaFoldDB" id="A0AAD9N1I8"/>
<keyword evidence="9" id="KW-0175">Coiled coil</keyword>
<protein>
    <recommendedName>
        <fullName evidence="19">G-protein coupled receptors family 3 profile domain-containing protein</fullName>
    </recommendedName>
</protein>
<evidence type="ECO:0000256" key="5">
    <source>
        <dbReference type="ARBA" id="ARBA00022729"/>
    </source>
</evidence>
<keyword evidence="2" id="KW-1003">Cell membrane</keyword>
<keyword evidence="13" id="KW-0325">Glycoprotein</keyword>
<feature type="transmembrane region" description="Helical" evidence="18">
    <location>
        <begin position="517"/>
        <end position="536"/>
    </location>
</feature>
<feature type="compositionally biased region" description="Low complexity" evidence="17">
    <location>
        <begin position="881"/>
        <end position="891"/>
    </location>
</feature>
<feature type="transmembrane region" description="Helical" evidence="18">
    <location>
        <begin position="557"/>
        <end position="578"/>
    </location>
</feature>
<proteinExistence type="inferred from homology"/>
<dbReference type="Proteomes" id="UP001208570">
    <property type="component" value="Unassembled WGS sequence"/>
</dbReference>
<dbReference type="PRINTS" id="PR01177">
    <property type="entry name" value="GABAB1RECPTR"/>
</dbReference>
<evidence type="ECO:0000256" key="8">
    <source>
        <dbReference type="ARBA" id="ARBA00023040"/>
    </source>
</evidence>
<evidence type="ECO:0000256" key="17">
    <source>
        <dbReference type="SAM" id="MobiDB-lite"/>
    </source>
</evidence>
<feature type="domain" description="G-protein coupled receptors family 3 profile" evidence="19">
    <location>
        <begin position="441"/>
        <end position="724"/>
    </location>
</feature>
<dbReference type="GO" id="GO:0045211">
    <property type="term" value="C:postsynaptic membrane"/>
    <property type="evidence" value="ECO:0007669"/>
    <property type="project" value="UniProtKB-SubCell"/>
</dbReference>
<evidence type="ECO:0000256" key="16">
    <source>
        <dbReference type="ARBA" id="ARBA00034104"/>
    </source>
</evidence>
<dbReference type="PANTHER" id="PTHR10519:SF77">
    <property type="entry name" value="GAMMA-AMINOBUTYRIC ACID TYPE B RECEPTOR SUBUNIT 1"/>
    <property type="match status" value="1"/>
</dbReference>
<keyword evidence="21" id="KW-1185">Reference proteome</keyword>
<feature type="transmembrane region" description="Helical" evidence="18">
    <location>
        <begin position="441"/>
        <end position="462"/>
    </location>
</feature>
<dbReference type="CDD" id="cd06366">
    <property type="entry name" value="PBP1_GABAb_receptor"/>
    <property type="match status" value="1"/>
</dbReference>
<feature type="region of interest" description="Disordered" evidence="17">
    <location>
        <begin position="1"/>
        <end position="47"/>
    </location>
</feature>
<evidence type="ECO:0000256" key="12">
    <source>
        <dbReference type="ARBA" id="ARBA00023170"/>
    </source>
</evidence>
<dbReference type="GO" id="GO:0038039">
    <property type="term" value="C:G protein-coupled receptor heterodimeric complex"/>
    <property type="evidence" value="ECO:0007669"/>
    <property type="project" value="TreeGrafter"/>
</dbReference>
<feature type="region of interest" description="Disordered" evidence="17">
    <location>
        <begin position="716"/>
        <end position="735"/>
    </location>
</feature>
<keyword evidence="6 18" id="KW-1133">Transmembrane helix</keyword>
<evidence type="ECO:0000313" key="21">
    <source>
        <dbReference type="Proteomes" id="UP001208570"/>
    </source>
</evidence>
<accession>A0AAD9N1I8</accession>
<keyword evidence="12" id="KW-0675">Receptor</keyword>
<feature type="compositionally biased region" description="Polar residues" evidence="17">
    <location>
        <begin position="1"/>
        <end position="11"/>
    </location>
</feature>
<evidence type="ECO:0000256" key="4">
    <source>
        <dbReference type="ARBA" id="ARBA00022692"/>
    </source>
</evidence>
<feature type="compositionally biased region" description="Basic and acidic residues" evidence="17">
    <location>
        <begin position="15"/>
        <end position="24"/>
    </location>
</feature>
<reference evidence="20" key="1">
    <citation type="journal article" date="2023" name="Mol. Biol. Evol.">
        <title>Third-Generation Sequencing Reveals the Adaptive Role of the Epigenome in Three Deep-Sea Polychaetes.</title>
        <authorList>
            <person name="Perez M."/>
            <person name="Aroh O."/>
            <person name="Sun Y."/>
            <person name="Lan Y."/>
            <person name="Juniper S.K."/>
            <person name="Young C.R."/>
            <person name="Angers B."/>
            <person name="Qian P.Y."/>
        </authorList>
    </citation>
    <scope>NUCLEOTIDE SEQUENCE</scope>
    <source>
        <strain evidence="20">P08H-3</strain>
    </source>
</reference>
<feature type="transmembrane region" description="Helical" evidence="18">
    <location>
        <begin position="616"/>
        <end position="637"/>
    </location>
</feature>
<dbReference type="PROSITE" id="PS50259">
    <property type="entry name" value="G_PROTEIN_RECEP_F3_4"/>
    <property type="match status" value="1"/>
</dbReference>
<feature type="region of interest" description="Disordered" evidence="17">
    <location>
        <begin position="781"/>
        <end position="822"/>
    </location>
</feature>
<dbReference type="Gene3D" id="3.40.50.2300">
    <property type="match status" value="3"/>
</dbReference>
<evidence type="ECO:0000256" key="9">
    <source>
        <dbReference type="ARBA" id="ARBA00023054"/>
    </source>
</evidence>
<evidence type="ECO:0000256" key="11">
    <source>
        <dbReference type="ARBA" id="ARBA00023157"/>
    </source>
</evidence>
<keyword evidence="14" id="KW-0807">Transducer</keyword>
<feature type="compositionally biased region" description="Polar residues" evidence="17">
    <location>
        <begin position="892"/>
        <end position="903"/>
    </location>
</feature>
<comment type="similarity">
    <text evidence="1">Belongs to the G-protein coupled receptor 3 family. GABA-B receptor subfamily.</text>
</comment>
<dbReference type="GO" id="GO:0007214">
    <property type="term" value="P:gamma-aminobutyric acid signaling pathway"/>
    <property type="evidence" value="ECO:0007669"/>
    <property type="project" value="TreeGrafter"/>
</dbReference>
<feature type="transmembrane region" description="Helical" evidence="18">
    <location>
        <begin position="657"/>
        <end position="676"/>
    </location>
</feature>
<dbReference type="SUPFAM" id="SSF53822">
    <property type="entry name" value="Periplasmic binding protein-like I"/>
    <property type="match status" value="1"/>
</dbReference>
<keyword evidence="8" id="KW-0297">G-protein coupled receptor</keyword>
<evidence type="ECO:0000256" key="7">
    <source>
        <dbReference type="ARBA" id="ARBA00023018"/>
    </source>
</evidence>
<keyword evidence="15" id="KW-0628">Postsynaptic cell membrane</keyword>
<feature type="region of interest" description="Disordered" evidence="17">
    <location>
        <begin position="872"/>
        <end position="903"/>
    </location>
</feature>
<feature type="transmembrane region" description="Helical" evidence="18">
    <location>
        <begin position="483"/>
        <end position="505"/>
    </location>
</feature>